<dbReference type="Proteomes" id="UP000249299">
    <property type="component" value="Unassembled WGS sequence"/>
</dbReference>
<dbReference type="AlphaFoldDB" id="A0A327JFT3"/>
<dbReference type="InterPro" id="IPR007922">
    <property type="entry name" value="DciA-like"/>
</dbReference>
<protein>
    <recommendedName>
        <fullName evidence="3">RNA-binding protein</fullName>
    </recommendedName>
</protein>
<organism evidence="1 2">
    <name type="scientific">Rhodobium orientis</name>
    <dbReference type="NCBI Taxonomy" id="34017"/>
    <lineage>
        <taxon>Bacteria</taxon>
        <taxon>Pseudomonadati</taxon>
        <taxon>Pseudomonadota</taxon>
        <taxon>Alphaproteobacteria</taxon>
        <taxon>Hyphomicrobiales</taxon>
        <taxon>Rhodobiaceae</taxon>
        <taxon>Rhodobium</taxon>
    </lineage>
</organism>
<keyword evidence="2" id="KW-1185">Reference proteome</keyword>
<dbReference type="InterPro" id="IPR010593">
    <property type="entry name" value="DUF1159"/>
</dbReference>
<dbReference type="Pfam" id="PF05258">
    <property type="entry name" value="DciA"/>
    <property type="match status" value="1"/>
</dbReference>
<dbReference type="RefSeq" id="WP_111436413.1">
    <property type="nucleotide sequence ID" value="NZ_JACIGG010000038.1"/>
</dbReference>
<sequence length="168" mass="18466">MAFEPSKKRRGRAMPLAELIGGALAPACRKRGFAAADILTHWPDIVGARYGSVTQPEKLSWPRHDEDDYAPATLHLRCEGAAALLLQHELPQILERINGFLGWRAVERIRIVQRPLARRDAPKKKAPGPLDANAEAALAESLEGIDDDALRAALDRLGRATLGDRGRR</sequence>
<comment type="caution">
    <text evidence="1">The sequence shown here is derived from an EMBL/GenBank/DDBJ whole genome shotgun (WGS) entry which is preliminary data.</text>
</comment>
<gene>
    <name evidence="1" type="ORF">CH339_21120</name>
</gene>
<dbReference type="EMBL" id="NPEV01000067">
    <property type="protein sequence ID" value="RAI24791.1"/>
    <property type="molecule type" value="Genomic_DNA"/>
</dbReference>
<dbReference type="PIRSF" id="PIRSF032064">
    <property type="entry name" value="UCP032064"/>
    <property type="match status" value="1"/>
</dbReference>
<dbReference type="OrthoDB" id="7160947at2"/>
<proteinExistence type="predicted"/>
<evidence type="ECO:0000313" key="2">
    <source>
        <dbReference type="Proteomes" id="UP000249299"/>
    </source>
</evidence>
<name>A0A327JFT3_9HYPH</name>
<accession>A0A327JFT3</accession>
<evidence type="ECO:0008006" key="3">
    <source>
        <dbReference type="Google" id="ProtNLM"/>
    </source>
</evidence>
<reference evidence="1 2" key="1">
    <citation type="submission" date="2017-07" db="EMBL/GenBank/DDBJ databases">
        <title>Draft Genome Sequences of Select Purple Nonsulfur Bacteria.</title>
        <authorList>
            <person name="Lasarre B."/>
            <person name="Mckinlay J.B."/>
        </authorList>
    </citation>
    <scope>NUCLEOTIDE SEQUENCE [LARGE SCALE GENOMIC DNA]</scope>
    <source>
        <strain evidence="1 2">DSM 11290</strain>
    </source>
</reference>
<evidence type="ECO:0000313" key="1">
    <source>
        <dbReference type="EMBL" id="RAI24791.1"/>
    </source>
</evidence>